<gene>
    <name evidence="1" type="ORF">C1J01_23655</name>
</gene>
<evidence type="ECO:0000313" key="2">
    <source>
        <dbReference type="Proteomes" id="UP000249304"/>
    </source>
</evidence>
<name>A0A2W2ET50_9ACTN</name>
<dbReference type="OrthoDB" id="3538695at2"/>
<proteinExistence type="predicted"/>
<dbReference type="Gene3D" id="1.10.287.1060">
    <property type="entry name" value="ESAT-6-like"/>
    <property type="match status" value="1"/>
</dbReference>
<comment type="caution">
    <text evidence="1">The sequence shown here is derived from an EMBL/GenBank/DDBJ whole genome shotgun (WGS) entry which is preliminary data.</text>
</comment>
<evidence type="ECO:0008006" key="3">
    <source>
        <dbReference type="Google" id="ProtNLM"/>
    </source>
</evidence>
<sequence length="97" mass="10749">MTIPSQSQLLQQAADKELLATSLMRYAEALNDVFTGMLKRPENVDTFWKGPAAGRFATHAVQLQREISLLKDSCTTTADRLRKQAQLARAEAAQMPS</sequence>
<organism evidence="1 2">
    <name type="scientific">Nonomuraea aridisoli</name>
    <dbReference type="NCBI Taxonomy" id="2070368"/>
    <lineage>
        <taxon>Bacteria</taxon>
        <taxon>Bacillati</taxon>
        <taxon>Actinomycetota</taxon>
        <taxon>Actinomycetes</taxon>
        <taxon>Streptosporangiales</taxon>
        <taxon>Streptosporangiaceae</taxon>
        <taxon>Nonomuraea</taxon>
    </lineage>
</organism>
<dbReference type="RefSeq" id="WP_111181173.1">
    <property type="nucleotide sequence ID" value="NZ_POUD01000102.1"/>
</dbReference>
<accession>A0A2W2ET50</accession>
<dbReference type="EMBL" id="POUD01000102">
    <property type="protein sequence ID" value="PZG15588.1"/>
    <property type="molecule type" value="Genomic_DNA"/>
</dbReference>
<dbReference type="Proteomes" id="UP000249304">
    <property type="component" value="Unassembled WGS sequence"/>
</dbReference>
<evidence type="ECO:0000313" key="1">
    <source>
        <dbReference type="EMBL" id="PZG15588.1"/>
    </source>
</evidence>
<keyword evidence="2" id="KW-1185">Reference proteome</keyword>
<dbReference type="AlphaFoldDB" id="A0A2W2ET50"/>
<reference evidence="1 2" key="1">
    <citation type="submission" date="2018-01" db="EMBL/GenBank/DDBJ databases">
        <title>Draft genome sequence of Nonomuraea sp. KC333.</title>
        <authorList>
            <person name="Sahin N."/>
            <person name="Saygin H."/>
            <person name="Ay H."/>
        </authorList>
    </citation>
    <scope>NUCLEOTIDE SEQUENCE [LARGE SCALE GENOMIC DNA]</scope>
    <source>
        <strain evidence="1 2">KC333</strain>
    </source>
</reference>
<protein>
    <recommendedName>
        <fullName evidence="3">WXG100 family type VII secretion target</fullName>
    </recommendedName>
</protein>